<dbReference type="Proteomes" id="UP000037460">
    <property type="component" value="Unassembled WGS sequence"/>
</dbReference>
<keyword evidence="1" id="KW-0812">Transmembrane</keyword>
<keyword evidence="1" id="KW-0472">Membrane</keyword>
<evidence type="ECO:0000313" key="2">
    <source>
        <dbReference type="EMBL" id="KOO26999.1"/>
    </source>
</evidence>
<sequence length="685" mass="76096">MLTTILASSVWTAASFVQAPKLVASIQPPPGLTLRHSSCRQSVLVSLAPSNTWEMSHVSRTAPPQEPTWRRRRRLWSAAAALVAVGVPGTLAACSGIAVPRGFWKYGSIPIVSGLLNWATNRLAILMMFYPIKFRGIVIERMPFGWQGIVPNKALSMANRIVDDVMLRLIDVKTIFARLPAQKIATALEPMVVRIGVDLATDLADRKGWGALARSAIGSGVFSSTLRKQGNDLVRDFVCDIQADPTAVFDLREIVVRGVVDDPKVLVNLFERCGERDLKFVVDSGLWLGGALGALQMLLWMVWSPWWSLALTGAAVGMLTDQLALKLIFEPVEPRMIGRIKLQGLFLQRQAEVSTEFAQFMSTNVLSAPQLWRELLSGSRSSAFWRLMALRVDAALGVAGSAGLPNVLGSALYNLVGAEDLEWLRAEAIRRMRAELPSAVKEIYGLTEDSLRLESTMVEQMGRLTSAEFERVLHPVFEALVAEDGLTRRLIMVQDIPVPSSVVLGRIMDLDAYDHMVSGVDSCVTYASNGESGGVKSVKSAYEISAMGMKFKYFVEHLYDPKAQCMVFRLDYGKRSDLDDTVGYWYVDNRGRTSCRVYYSLTKEALKKATLWVSHEAIKEWRSSRTHPLVAFVGNVRESLRESLGNLQLPQQPRWIEEGKEHAVLFVSALRAQQKSKRTNMVEYS</sequence>
<dbReference type="PANTHER" id="PTHR35791">
    <property type="entry name" value="UPF0754 MEMBRANE PROTEIN YHEB"/>
    <property type="match status" value="1"/>
</dbReference>
<dbReference type="AlphaFoldDB" id="A0A0M0JKB5"/>
<name>A0A0M0JKB5_9EUKA</name>
<dbReference type="OrthoDB" id="410754at2759"/>
<feature type="transmembrane region" description="Helical" evidence="1">
    <location>
        <begin position="285"/>
        <end position="303"/>
    </location>
</feature>
<feature type="transmembrane region" description="Helical" evidence="1">
    <location>
        <begin position="75"/>
        <end position="99"/>
    </location>
</feature>
<reference evidence="3" key="1">
    <citation type="journal article" date="2015" name="PLoS Genet.">
        <title>Genome Sequence and Transcriptome Analyses of Chrysochromulina tobin: Metabolic Tools for Enhanced Algal Fitness in the Prominent Order Prymnesiales (Haptophyceae).</title>
        <authorList>
            <person name="Hovde B.T."/>
            <person name="Deodato C.R."/>
            <person name="Hunsperger H.M."/>
            <person name="Ryken S.A."/>
            <person name="Yost W."/>
            <person name="Jha R.K."/>
            <person name="Patterson J."/>
            <person name="Monnat R.J. Jr."/>
            <person name="Barlow S.B."/>
            <person name="Starkenburg S.R."/>
            <person name="Cattolico R.A."/>
        </authorList>
    </citation>
    <scope>NUCLEOTIDE SEQUENCE</scope>
    <source>
        <strain evidence="3">CCMP291</strain>
    </source>
</reference>
<dbReference type="PANTHER" id="PTHR35791:SF1">
    <property type="entry name" value="UPF0754 MEMBRANE PROTEIN YHEB"/>
    <property type="match status" value="1"/>
</dbReference>
<protein>
    <submittedName>
        <fullName evidence="2">Pf04286 domain protein</fullName>
    </submittedName>
</protein>
<keyword evidence="3" id="KW-1185">Reference proteome</keyword>
<feature type="transmembrane region" description="Helical" evidence="1">
    <location>
        <begin position="111"/>
        <end position="132"/>
    </location>
</feature>
<keyword evidence="1" id="KW-1133">Transmembrane helix</keyword>
<evidence type="ECO:0000256" key="1">
    <source>
        <dbReference type="SAM" id="Phobius"/>
    </source>
</evidence>
<comment type="caution">
    <text evidence="2">The sequence shown here is derived from an EMBL/GenBank/DDBJ whole genome shotgun (WGS) entry which is preliminary data.</text>
</comment>
<accession>A0A0M0JKB5</accession>
<gene>
    <name evidence="2" type="ORF">Ctob_009644</name>
</gene>
<proteinExistence type="predicted"/>
<dbReference type="EMBL" id="JWZX01002776">
    <property type="protein sequence ID" value="KOO26999.1"/>
    <property type="molecule type" value="Genomic_DNA"/>
</dbReference>
<organism evidence="2 3">
    <name type="scientific">Chrysochromulina tobinii</name>
    <dbReference type="NCBI Taxonomy" id="1460289"/>
    <lineage>
        <taxon>Eukaryota</taxon>
        <taxon>Haptista</taxon>
        <taxon>Haptophyta</taxon>
        <taxon>Prymnesiophyceae</taxon>
        <taxon>Prymnesiales</taxon>
        <taxon>Chrysochromulinaceae</taxon>
        <taxon>Chrysochromulina</taxon>
    </lineage>
</organism>
<evidence type="ECO:0000313" key="3">
    <source>
        <dbReference type="Proteomes" id="UP000037460"/>
    </source>
</evidence>